<reference evidence="1" key="2">
    <citation type="journal article" date="2021" name="PeerJ">
        <title>Extensive microbial diversity within the chicken gut microbiome revealed by metagenomics and culture.</title>
        <authorList>
            <person name="Gilroy R."/>
            <person name="Ravi A."/>
            <person name="Getino M."/>
            <person name="Pursley I."/>
            <person name="Horton D.L."/>
            <person name="Alikhan N.F."/>
            <person name="Baker D."/>
            <person name="Gharbi K."/>
            <person name="Hall N."/>
            <person name="Watson M."/>
            <person name="Adriaenssens E.M."/>
            <person name="Foster-Nyarko E."/>
            <person name="Jarju S."/>
            <person name="Secka A."/>
            <person name="Antonio M."/>
            <person name="Oren A."/>
            <person name="Chaudhuri R.R."/>
            <person name="La Ragione R."/>
            <person name="Hildebrand F."/>
            <person name="Pallen M.J."/>
        </authorList>
    </citation>
    <scope>NUCLEOTIDE SEQUENCE</scope>
    <source>
        <strain evidence="1">CHK154-7741</strain>
    </source>
</reference>
<dbReference type="Gene3D" id="2.40.10.220">
    <property type="entry name" value="predicted glycosyltransferase like domains"/>
    <property type="match status" value="1"/>
</dbReference>
<sequence length="200" mass="23282">MDSYNFLKPSNKLEIILDNKSYFCTIYYVENDKLTVFFDKQTELPEKEIEINIYAQDGVYNATSRILSSNYLNETTFYMLSFPSNIKHSQRREYLRADIETDFAMTVEFEGTQVDRIIATTKNICAKGLAFISDKQMNAYTKLDIELFLAGKQINTHAELVYSNPIRINNSFKFLTAVTFTDISKEEMNFITLQCMKYKG</sequence>
<accession>A0A9D1N2D6</accession>
<reference evidence="1" key="1">
    <citation type="submission" date="2020-10" db="EMBL/GenBank/DDBJ databases">
        <authorList>
            <person name="Gilroy R."/>
        </authorList>
    </citation>
    <scope>NUCLEOTIDE SEQUENCE</scope>
    <source>
        <strain evidence="1">CHK154-7741</strain>
    </source>
</reference>
<gene>
    <name evidence="1" type="ORF">IAD26_10290</name>
</gene>
<proteinExistence type="predicted"/>
<dbReference type="AlphaFoldDB" id="A0A9D1N2D6"/>
<protein>
    <submittedName>
        <fullName evidence="1">PilZ domain-containing protein</fullName>
    </submittedName>
</protein>
<name>A0A9D1N2D6_9CLOT</name>
<evidence type="ECO:0000313" key="2">
    <source>
        <dbReference type="Proteomes" id="UP000886748"/>
    </source>
</evidence>
<organism evidence="1 2">
    <name type="scientific">Candidatus Limenecus avicola</name>
    <dbReference type="NCBI Taxonomy" id="2840847"/>
    <lineage>
        <taxon>Bacteria</taxon>
        <taxon>Bacillati</taxon>
        <taxon>Bacillota</taxon>
        <taxon>Clostridia</taxon>
        <taxon>Eubacteriales</taxon>
        <taxon>Clostridiaceae</taxon>
        <taxon>Clostridiaceae incertae sedis</taxon>
        <taxon>Candidatus Limenecus</taxon>
    </lineage>
</organism>
<comment type="caution">
    <text evidence="1">The sequence shown here is derived from an EMBL/GenBank/DDBJ whole genome shotgun (WGS) entry which is preliminary data.</text>
</comment>
<dbReference type="EMBL" id="DVOD01000072">
    <property type="protein sequence ID" value="HIU93502.1"/>
    <property type="molecule type" value="Genomic_DNA"/>
</dbReference>
<dbReference type="Proteomes" id="UP000886748">
    <property type="component" value="Unassembled WGS sequence"/>
</dbReference>
<evidence type="ECO:0000313" key="1">
    <source>
        <dbReference type="EMBL" id="HIU93502.1"/>
    </source>
</evidence>